<dbReference type="KEGG" id="nct:NMSP_0796"/>
<accession>A0A2Z2HP10</accession>
<sequence length="66" mass="7949">MSELDVEKLFEKRDSYLNILKHISFELMMEPTDEEIKKIKELEKNTLNELDKLQKEISQNLSKKHD</sequence>
<evidence type="ECO:0000313" key="2">
    <source>
        <dbReference type="Proteomes" id="UP000249949"/>
    </source>
</evidence>
<keyword evidence="2" id="KW-1185">Reference proteome</keyword>
<dbReference type="Proteomes" id="UP000249949">
    <property type="component" value="Chromosome"/>
</dbReference>
<dbReference type="GeneID" id="32901272"/>
<organism evidence="1 2">
    <name type="scientific">Candidatus Nitrosomarinus catalinensis</name>
    <dbReference type="NCBI Taxonomy" id="1898749"/>
    <lineage>
        <taxon>Archaea</taxon>
        <taxon>Nitrososphaerota</taxon>
        <taxon>Nitrososphaeria</taxon>
        <taxon>Nitrosopumilales</taxon>
        <taxon>Nitrosopumilaceae</taxon>
        <taxon>Candidatus Nitrosomarinus</taxon>
    </lineage>
</organism>
<dbReference type="RefSeq" id="WP_086907533.1">
    <property type="nucleotide sequence ID" value="NZ_CP021324.1"/>
</dbReference>
<evidence type="ECO:0000313" key="1">
    <source>
        <dbReference type="EMBL" id="ARS64416.1"/>
    </source>
</evidence>
<reference evidence="1 2" key="1">
    <citation type="journal article" date="2017" name="Environ. Microbiol.">
        <title>Genome and epigenome of a novel marine Thaumarchaeota strain suggest viral infection, phosphorothioation DNA modification and multiple restriction systems.</title>
        <authorList>
            <person name="Ahlgren N.A."/>
            <person name="Chen Y."/>
            <person name="Needham D.M."/>
            <person name="Parada A.E."/>
            <person name="Sachdeva R."/>
            <person name="Trinh V."/>
            <person name="Chen T."/>
            <person name="Fuhrman J.A."/>
        </authorList>
    </citation>
    <scope>NUCLEOTIDE SEQUENCE [LARGE SCALE GENOMIC DNA]</scope>
    <source>
        <strain evidence="1 2">SPOT01</strain>
    </source>
</reference>
<dbReference type="EMBL" id="CP021324">
    <property type="protein sequence ID" value="ARS64416.1"/>
    <property type="molecule type" value="Genomic_DNA"/>
</dbReference>
<proteinExistence type="predicted"/>
<dbReference type="OrthoDB" id="3028at2157"/>
<gene>
    <name evidence="1" type="ORF">NMSP_0796</name>
</gene>
<name>A0A2Z2HP10_9ARCH</name>
<dbReference type="AlphaFoldDB" id="A0A2Z2HP10"/>
<protein>
    <submittedName>
        <fullName evidence="1">Uncharacterized protein</fullName>
    </submittedName>
</protein>